<name>A0AA39GGE1_SARSR</name>
<feature type="compositionally biased region" description="Low complexity" evidence="1">
    <location>
        <begin position="217"/>
        <end position="233"/>
    </location>
</feature>
<evidence type="ECO:0000256" key="1">
    <source>
        <dbReference type="SAM" id="MobiDB-lite"/>
    </source>
</evidence>
<dbReference type="Pfam" id="PF21959">
    <property type="entry name" value="DUF6923"/>
    <property type="match status" value="1"/>
</dbReference>
<evidence type="ECO:0000256" key="2">
    <source>
        <dbReference type="SAM" id="SignalP"/>
    </source>
</evidence>
<feature type="compositionally biased region" description="Pro residues" evidence="1">
    <location>
        <begin position="302"/>
        <end position="325"/>
    </location>
</feature>
<keyword evidence="2" id="KW-0732">Signal</keyword>
<sequence length="577" mass="60952">MHRSSLLLSLSAGLVLSSDSAAPVCDSAQKPRWGYDSAQNLVCYEHIRVITIEVGSASGLNQQQADCRSCGEHVRVLLADIDCQGCVTAIEPYTGPSTLTAPITTTLLPPAGSGDRPTVIIYTPTSDGLDAAPTEYIPYTGTPPITAPLTTTVRPGGTGPPTVVIQTPEVSNLGDYVTTTVPYTGTPPITRPITRTIPPTDDEAGTVIIETPAAVLPDGTSSVSTGVGPSVPDFTGAGGDEEDPEESASRVDPEQTSTPDETPEQTPEQTPEPTPEETPEPTPEPTPEQTPEETPEVTPESTPEPTPDPTPEPTEPTPDPTPEPTPESTRTGSPAGPTFDCDEGGYLIQRRTLYRLDLATGVNAAINTRVGPGGNINAMGFNILDGYLYAFVGIGNGEQQLIRIGGDGTYDLLPLIVDNGLNVGDVDDQGQMWASDAGRRWIQVDLNPDSSNFGAQVDEGVSERGNVADWVYLENGGDYLYSIRLGSTAEAQRWSRSSHEWETLRDFTSTIEGHSGFGALYAVEDELWGSDNQSGDIVAFPVLSEDEGDDARRISDGPATSSNDGARCFRAPAPGLA</sequence>
<evidence type="ECO:0000313" key="5">
    <source>
        <dbReference type="Proteomes" id="UP001175261"/>
    </source>
</evidence>
<feature type="region of interest" description="Disordered" evidence="1">
    <location>
        <begin position="213"/>
        <end position="343"/>
    </location>
</feature>
<reference evidence="4" key="1">
    <citation type="submission" date="2022-10" db="EMBL/GenBank/DDBJ databases">
        <title>Determination and structural analysis of whole genome sequence of Sarocladium strictum F4-1.</title>
        <authorList>
            <person name="Hu L."/>
            <person name="Jiang Y."/>
        </authorList>
    </citation>
    <scope>NUCLEOTIDE SEQUENCE</scope>
    <source>
        <strain evidence="4">F4-1</strain>
    </source>
</reference>
<evidence type="ECO:0000259" key="3">
    <source>
        <dbReference type="Pfam" id="PF21959"/>
    </source>
</evidence>
<feature type="signal peptide" evidence="2">
    <location>
        <begin position="1"/>
        <end position="17"/>
    </location>
</feature>
<organism evidence="4 5">
    <name type="scientific">Sarocladium strictum</name>
    <name type="common">Black bundle disease fungus</name>
    <name type="synonym">Acremonium strictum</name>
    <dbReference type="NCBI Taxonomy" id="5046"/>
    <lineage>
        <taxon>Eukaryota</taxon>
        <taxon>Fungi</taxon>
        <taxon>Dikarya</taxon>
        <taxon>Ascomycota</taxon>
        <taxon>Pezizomycotina</taxon>
        <taxon>Sordariomycetes</taxon>
        <taxon>Hypocreomycetidae</taxon>
        <taxon>Hypocreales</taxon>
        <taxon>Sarocladiaceae</taxon>
        <taxon>Sarocladium</taxon>
    </lineage>
</organism>
<gene>
    <name evidence="4" type="ORF">NLU13_5185</name>
</gene>
<dbReference type="SUPFAM" id="SSF63825">
    <property type="entry name" value="YWTD domain"/>
    <property type="match status" value="1"/>
</dbReference>
<keyword evidence="5" id="KW-1185">Reference proteome</keyword>
<evidence type="ECO:0000313" key="4">
    <source>
        <dbReference type="EMBL" id="KAK0386872.1"/>
    </source>
</evidence>
<feature type="domain" description="DUF6923" evidence="3">
    <location>
        <begin position="352"/>
        <end position="569"/>
    </location>
</feature>
<feature type="compositionally biased region" description="Low complexity" evidence="1">
    <location>
        <begin position="254"/>
        <end position="271"/>
    </location>
</feature>
<protein>
    <recommendedName>
        <fullName evidence="3">DUF6923 domain-containing protein</fullName>
    </recommendedName>
</protein>
<dbReference type="InterPro" id="IPR054215">
    <property type="entry name" value="DUF6923"/>
</dbReference>
<comment type="caution">
    <text evidence="4">The sequence shown here is derived from an EMBL/GenBank/DDBJ whole genome shotgun (WGS) entry which is preliminary data.</text>
</comment>
<dbReference type="EMBL" id="JAPDFR010000004">
    <property type="protein sequence ID" value="KAK0386872.1"/>
    <property type="molecule type" value="Genomic_DNA"/>
</dbReference>
<accession>A0AA39GGE1</accession>
<dbReference type="AlphaFoldDB" id="A0AA39GGE1"/>
<dbReference type="Proteomes" id="UP001175261">
    <property type="component" value="Unassembled WGS sequence"/>
</dbReference>
<proteinExistence type="predicted"/>
<feature type="region of interest" description="Disordered" evidence="1">
    <location>
        <begin position="548"/>
        <end position="577"/>
    </location>
</feature>
<feature type="chain" id="PRO_5041390838" description="DUF6923 domain-containing protein" evidence="2">
    <location>
        <begin position="18"/>
        <end position="577"/>
    </location>
</feature>